<dbReference type="AlphaFoldDB" id="J9E712"/>
<reference evidence="2" key="1">
    <citation type="submission" date="2012-08" db="EMBL/GenBank/DDBJ databases">
        <title>The Genome Sequence of Wuchereria bancrofti.</title>
        <authorList>
            <person name="Nutman T.B."/>
            <person name="Fink D.L."/>
            <person name="Russ C."/>
            <person name="Young S."/>
            <person name="Zeng Q."/>
            <person name="Koehrsen M."/>
            <person name="Alvarado L."/>
            <person name="Berlin A."/>
            <person name="Chapman S.B."/>
            <person name="Chen Z."/>
            <person name="Freedman E."/>
            <person name="Gellesch M."/>
            <person name="Goldberg J."/>
            <person name="Griggs A."/>
            <person name="Gujja S."/>
            <person name="Heilman E.R."/>
            <person name="Heiman D."/>
            <person name="Hepburn T."/>
            <person name="Howarth C."/>
            <person name="Jen D."/>
            <person name="Larson L."/>
            <person name="Lewis B."/>
            <person name="Mehta T."/>
            <person name="Park D."/>
            <person name="Pearson M."/>
            <person name="Roberts A."/>
            <person name="Saif S."/>
            <person name="Shea T."/>
            <person name="Shenoy N."/>
            <person name="Sisk P."/>
            <person name="Stolte C."/>
            <person name="Sykes S."/>
            <person name="Walk T."/>
            <person name="White J."/>
            <person name="Yandava C."/>
            <person name="Haas B."/>
            <person name="Henn M.R."/>
            <person name="Nusbaum C."/>
            <person name="Birren B."/>
        </authorList>
    </citation>
    <scope>NUCLEOTIDE SEQUENCE [LARGE SCALE GENOMIC DNA]</scope>
    <source>
        <strain evidence="2">NA</strain>
    </source>
</reference>
<gene>
    <name evidence="1" type="ORF">WUBG_11152</name>
</gene>
<dbReference type="EMBL" id="ADBV01007172">
    <property type="protein sequence ID" value="EJW77938.1"/>
    <property type="molecule type" value="Genomic_DNA"/>
</dbReference>
<accession>J9E712</accession>
<comment type="caution">
    <text evidence="1">The sequence shown here is derived from an EMBL/GenBank/DDBJ whole genome shotgun (WGS) entry which is preliminary data.</text>
</comment>
<sequence length="100" mass="11635">MMIPHNAYNNLSYDGTKSTISFCRDKLKSTSCWRKCETIEVHKDLWLSIKKVYLLFLYFHSGYQRHHIMKVLGCNDVGYDGTNMMEMLGHNDVSRGGIIQ</sequence>
<dbReference type="Proteomes" id="UP000004810">
    <property type="component" value="Unassembled WGS sequence"/>
</dbReference>
<evidence type="ECO:0000313" key="1">
    <source>
        <dbReference type="EMBL" id="EJW77938.1"/>
    </source>
</evidence>
<protein>
    <submittedName>
        <fullName evidence="1">Uncharacterized protein</fullName>
    </submittedName>
</protein>
<evidence type="ECO:0000313" key="2">
    <source>
        <dbReference type="Proteomes" id="UP000004810"/>
    </source>
</evidence>
<proteinExistence type="predicted"/>
<name>J9E712_WUCBA</name>
<organism evidence="1 2">
    <name type="scientific">Wuchereria bancrofti</name>
    <dbReference type="NCBI Taxonomy" id="6293"/>
    <lineage>
        <taxon>Eukaryota</taxon>
        <taxon>Metazoa</taxon>
        <taxon>Ecdysozoa</taxon>
        <taxon>Nematoda</taxon>
        <taxon>Chromadorea</taxon>
        <taxon>Rhabditida</taxon>
        <taxon>Spirurina</taxon>
        <taxon>Spiruromorpha</taxon>
        <taxon>Filarioidea</taxon>
        <taxon>Onchocercidae</taxon>
        <taxon>Wuchereria</taxon>
    </lineage>
</organism>